<feature type="domain" description="WWE" evidence="6">
    <location>
        <begin position="263"/>
        <end position="341"/>
    </location>
</feature>
<sequence length="346" mass="39961">MDAAGSQVEEECAQYAWQLQSGFVTTESGNLPCKKIIHLIHSLDIKNQVTQVLQECELQMYTSVAFPAIGTGQARQSPAKVADNMLDAIIEFASQKAVLHLKRIRIVIFETKMNSEFYESMKKRQELHTHDSDTEESKLTSLLFGKKKVCWEKKPFVLEKKVELVTFQICGERQQNVDDAASWIMDLILKEQSENIISDELIENFDWSQMKTLEDLQKRKHVTFQFESNQSPPRIKISGISRDVYLVSMEVQNMIQKLRDTQEEQSKAELVYNLVEWRYQESNDSFITFDKLTNMQLEDAKIAKKTHLTVKIKNKNYKVNLNTLQANDDQGTTISIQRVPKNEGKL</sequence>
<evidence type="ECO:0000259" key="6">
    <source>
        <dbReference type="PROSITE" id="PS50918"/>
    </source>
</evidence>
<proteinExistence type="predicted"/>
<dbReference type="InterPro" id="IPR052056">
    <property type="entry name" value="Mono-ARTD/PARP"/>
</dbReference>
<evidence type="ECO:0000256" key="4">
    <source>
        <dbReference type="ARBA" id="ARBA00023027"/>
    </source>
</evidence>
<dbReference type="EMBL" id="VWPX01012632">
    <property type="protein sequence ID" value="NWI16296.1"/>
    <property type="molecule type" value="Genomic_DNA"/>
</dbReference>
<dbReference type="OrthoDB" id="6133115at2759"/>
<evidence type="ECO:0000313" key="8">
    <source>
        <dbReference type="EMBL" id="NWI16296.1"/>
    </source>
</evidence>
<dbReference type="GO" id="GO:1990404">
    <property type="term" value="F:NAD+-protein mono-ADP-ribosyltransferase activity"/>
    <property type="evidence" value="ECO:0007669"/>
    <property type="project" value="TreeGrafter"/>
</dbReference>
<dbReference type="InterPro" id="IPR002589">
    <property type="entry name" value="Macro_dom"/>
</dbReference>
<dbReference type="Pfam" id="PF22005">
    <property type="entry name" value="WWE_1"/>
    <property type="match status" value="1"/>
</dbReference>
<feature type="domain" description="Macro" evidence="7">
    <location>
        <begin position="1"/>
        <end position="125"/>
    </location>
</feature>
<dbReference type="InterPro" id="IPR043472">
    <property type="entry name" value="Macro_dom-like"/>
</dbReference>
<dbReference type="PROSITE" id="PS51154">
    <property type="entry name" value="MACRO"/>
    <property type="match status" value="1"/>
</dbReference>
<keyword evidence="9" id="KW-1185">Reference proteome</keyword>
<dbReference type="GO" id="GO:0005737">
    <property type="term" value="C:cytoplasm"/>
    <property type="evidence" value="ECO:0007669"/>
    <property type="project" value="TreeGrafter"/>
</dbReference>
<accession>A0A7K4KK69</accession>
<comment type="subcellular location">
    <subcellularLocation>
        <location evidence="1">Nucleus</location>
    </subcellularLocation>
</comment>
<keyword evidence="3" id="KW-0808">Transferase</keyword>
<dbReference type="GO" id="GO:0010629">
    <property type="term" value="P:negative regulation of gene expression"/>
    <property type="evidence" value="ECO:0007669"/>
    <property type="project" value="TreeGrafter"/>
</dbReference>
<protein>
    <submittedName>
        <fullName evidence="8">PAR14 polymerase</fullName>
    </submittedName>
</protein>
<feature type="non-terminal residue" evidence="8">
    <location>
        <position position="346"/>
    </location>
</feature>
<dbReference type="GO" id="GO:0070212">
    <property type="term" value="P:protein poly-ADP-ribosylation"/>
    <property type="evidence" value="ECO:0007669"/>
    <property type="project" value="TreeGrafter"/>
</dbReference>
<dbReference type="AlphaFoldDB" id="A0A7K4KK69"/>
<dbReference type="InterPro" id="IPR004170">
    <property type="entry name" value="WWE_dom"/>
</dbReference>
<dbReference type="SUPFAM" id="SSF52949">
    <property type="entry name" value="Macro domain-like"/>
    <property type="match status" value="1"/>
</dbReference>
<comment type="caution">
    <text evidence="8">The sequence shown here is derived from an EMBL/GenBank/DDBJ whole genome shotgun (WGS) entry which is preliminary data.</text>
</comment>
<gene>
    <name evidence="8" type="primary">Parp14_2</name>
    <name evidence="8" type="ORF">CRYSOU_R15356</name>
</gene>
<evidence type="ECO:0000256" key="5">
    <source>
        <dbReference type="ARBA" id="ARBA00023242"/>
    </source>
</evidence>
<dbReference type="InterPro" id="IPR057049">
    <property type="entry name" value="PARP14_KH_8"/>
</dbReference>
<evidence type="ECO:0000256" key="3">
    <source>
        <dbReference type="ARBA" id="ARBA00022679"/>
    </source>
</evidence>
<dbReference type="Gene3D" id="3.30.720.50">
    <property type="match status" value="1"/>
</dbReference>
<dbReference type="PANTHER" id="PTHR14453">
    <property type="entry name" value="PARP/ZINC FINGER CCCH TYPE DOMAIN CONTAINING PROTEIN"/>
    <property type="match status" value="1"/>
</dbReference>
<feature type="non-terminal residue" evidence="8">
    <location>
        <position position="1"/>
    </location>
</feature>
<keyword evidence="4" id="KW-0520">NAD</keyword>
<dbReference type="Pfam" id="PF23254">
    <property type="entry name" value="KH_PARP14_8"/>
    <property type="match status" value="1"/>
</dbReference>
<evidence type="ECO:0000313" key="9">
    <source>
        <dbReference type="Proteomes" id="UP000545332"/>
    </source>
</evidence>
<dbReference type="GO" id="GO:0003714">
    <property type="term" value="F:transcription corepressor activity"/>
    <property type="evidence" value="ECO:0007669"/>
    <property type="project" value="TreeGrafter"/>
</dbReference>
<evidence type="ECO:0000256" key="1">
    <source>
        <dbReference type="ARBA" id="ARBA00004123"/>
    </source>
</evidence>
<dbReference type="InterPro" id="IPR037197">
    <property type="entry name" value="WWE_dom_sf"/>
</dbReference>
<dbReference type="Gene3D" id="3.40.220.10">
    <property type="entry name" value="Leucine Aminopeptidase, subunit E, domain 1"/>
    <property type="match status" value="1"/>
</dbReference>
<dbReference type="InterPro" id="IPR054596">
    <property type="entry name" value="PARP14_WWE"/>
</dbReference>
<reference evidence="8 9" key="1">
    <citation type="submission" date="2019-09" db="EMBL/GenBank/DDBJ databases">
        <title>Bird 10,000 Genomes (B10K) Project - Family phase.</title>
        <authorList>
            <person name="Zhang G."/>
        </authorList>
    </citation>
    <scope>NUCLEOTIDE SEQUENCE [LARGE SCALE GENOMIC DNA]</scope>
    <source>
        <strain evidence="8">B10K-MSB-42743</strain>
        <tissue evidence="8">Heart</tissue>
    </source>
</reference>
<dbReference type="SUPFAM" id="SSF117839">
    <property type="entry name" value="WWE domain"/>
    <property type="match status" value="1"/>
</dbReference>
<name>A0A7K4KK69_9AVES</name>
<organism evidence="8 9">
    <name type="scientific">Crypturellus soui</name>
    <dbReference type="NCBI Taxonomy" id="458187"/>
    <lineage>
        <taxon>Eukaryota</taxon>
        <taxon>Metazoa</taxon>
        <taxon>Chordata</taxon>
        <taxon>Craniata</taxon>
        <taxon>Vertebrata</taxon>
        <taxon>Euteleostomi</taxon>
        <taxon>Archelosauria</taxon>
        <taxon>Archosauria</taxon>
        <taxon>Dinosauria</taxon>
        <taxon>Saurischia</taxon>
        <taxon>Theropoda</taxon>
        <taxon>Coelurosauria</taxon>
        <taxon>Aves</taxon>
        <taxon>Palaeognathae</taxon>
        <taxon>Tinamiformes</taxon>
        <taxon>Tinamidae</taxon>
        <taxon>Crypturellus</taxon>
    </lineage>
</organism>
<dbReference type="GO" id="GO:0003950">
    <property type="term" value="F:NAD+ poly-ADP-ribosyltransferase activity"/>
    <property type="evidence" value="ECO:0007669"/>
    <property type="project" value="TreeGrafter"/>
</dbReference>
<evidence type="ECO:0000259" key="7">
    <source>
        <dbReference type="PROSITE" id="PS51154"/>
    </source>
</evidence>
<dbReference type="PROSITE" id="PS50918">
    <property type="entry name" value="WWE"/>
    <property type="match status" value="1"/>
</dbReference>
<evidence type="ECO:0000256" key="2">
    <source>
        <dbReference type="ARBA" id="ARBA00022676"/>
    </source>
</evidence>
<dbReference type="Proteomes" id="UP000545332">
    <property type="component" value="Unassembled WGS sequence"/>
</dbReference>
<keyword evidence="2" id="KW-0328">Glycosyltransferase</keyword>
<dbReference type="GO" id="GO:0005634">
    <property type="term" value="C:nucleus"/>
    <property type="evidence" value="ECO:0007669"/>
    <property type="project" value="UniProtKB-SubCell"/>
</dbReference>
<keyword evidence="5" id="KW-0539">Nucleus</keyword>
<dbReference type="PANTHER" id="PTHR14453:SF89">
    <property type="entry name" value="PROTEIN MONO-ADP-RIBOSYLTRANSFERASE PARP14"/>
    <property type="match status" value="1"/>
</dbReference>
<dbReference type="Pfam" id="PF01661">
    <property type="entry name" value="Macro"/>
    <property type="match status" value="1"/>
</dbReference>